<evidence type="ECO:0000313" key="4">
    <source>
        <dbReference type="EMBL" id="ALC40265.1"/>
    </source>
</evidence>
<feature type="coiled-coil region" evidence="2">
    <location>
        <begin position="417"/>
        <end position="444"/>
    </location>
</feature>
<feature type="coiled-coil region" evidence="2">
    <location>
        <begin position="189"/>
        <end position="220"/>
    </location>
</feature>
<dbReference type="EMBL" id="CP012523">
    <property type="protein sequence ID" value="ALC40265.1"/>
    <property type="molecule type" value="Genomic_DNA"/>
</dbReference>
<sequence length="637" mass="74629">MPRIKPTKRIDVLGNLDLRPEEAVGDYVESRQQQKFFVKPPAADSAGDSIELMFIHNTREHDSMLKLQQDMLENSKRQSEINASRVTRMYKAQEKLRERFIEVNSFIKDCAEKKRLAEKAINVERALHEELSEDIEKFKTSISELTTFREALKATVEELQPYEQVLEDVVKISDIFVSPKDCMDRCDALMLAQVEISELENQKLQEIEQMRQQMVKFTNEAALTVLGLKNDLAKLERSYNESRALVHKWERILKTAKQTIAAHFMEKECNLNAVDALYRLLCKRRNMTPGLRRDDIDQHLNFIKREMELLHEIAREFETETASKSTDRLPRRQSLANELLSKPPNWDSAGDSVEMLYIQNAREHEAMLLLQKQLLEDAQRQTELNQQRIAQMYRIQERLRKRFIEVNGFIKDCADKKRTAEKIIREQETLHEDLSKNIDEFRRSITVLKSFREDLKQTVREFEPYERVLDEVVNVSDIFVSPKDCIDRCDALTQVEINELENKKLQEIEEMRQRMVKITSEAALTVLGLKNDLAKLERSYNESRALGLKWEKTLSLCKDTISSNDLDKERALDGIQMLYRMLCKRRELDAPFARKEIEKSADFIKREIELLWAVLREMESNNKSDKSTPQDEGGMCQ</sequence>
<feature type="domain" description="DUF4200" evidence="3">
    <location>
        <begin position="357"/>
        <end position="474"/>
    </location>
</feature>
<dbReference type="PANTHER" id="PTHR21683">
    <property type="entry name" value="COILED-COIL DOMAIN-CONTAINING PROTEIN 42 LIKE-2-LIKE-RELATED"/>
    <property type="match status" value="1"/>
</dbReference>
<dbReference type="SMR" id="A0A0M4EAB5"/>
<keyword evidence="1 2" id="KW-0175">Coiled coil</keyword>
<dbReference type="Proteomes" id="UP000494163">
    <property type="component" value="Chromosome 2L"/>
</dbReference>
<dbReference type="Pfam" id="PF13863">
    <property type="entry name" value="DUF4200"/>
    <property type="match status" value="2"/>
</dbReference>
<protein>
    <submittedName>
        <fullName evidence="4">CG10750</fullName>
    </submittedName>
</protein>
<dbReference type="AlphaFoldDB" id="A0A0M4EAB5"/>
<gene>
    <name evidence="4" type="ORF">Dbus_chr2Lg2350</name>
</gene>
<organism evidence="4 5">
    <name type="scientific">Drosophila busckii</name>
    <name type="common">Fruit fly</name>
    <dbReference type="NCBI Taxonomy" id="30019"/>
    <lineage>
        <taxon>Eukaryota</taxon>
        <taxon>Metazoa</taxon>
        <taxon>Ecdysozoa</taxon>
        <taxon>Arthropoda</taxon>
        <taxon>Hexapoda</taxon>
        <taxon>Insecta</taxon>
        <taxon>Pterygota</taxon>
        <taxon>Neoptera</taxon>
        <taxon>Endopterygota</taxon>
        <taxon>Diptera</taxon>
        <taxon>Brachycera</taxon>
        <taxon>Muscomorpha</taxon>
        <taxon>Ephydroidea</taxon>
        <taxon>Drosophilidae</taxon>
        <taxon>Drosophila</taxon>
    </lineage>
</organism>
<dbReference type="InterPro" id="IPR025252">
    <property type="entry name" value="DUF4200"/>
</dbReference>
<reference evidence="4 5" key="1">
    <citation type="submission" date="2015-08" db="EMBL/GenBank/DDBJ databases">
        <title>Ancestral chromatin configuration constrains chromatin evolution on differentiating sex chromosomes in Drosophila.</title>
        <authorList>
            <person name="Zhou Q."/>
            <person name="Bachtrog D."/>
        </authorList>
    </citation>
    <scope>NUCLEOTIDE SEQUENCE [LARGE SCALE GENOMIC DNA]</scope>
    <source>
        <tissue evidence="4">Whole larvae</tissue>
    </source>
</reference>
<accession>A0A0M4EAB5</accession>
<name>A0A0M4EAB5_DROBS</name>
<dbReference type="GO" id="GO:0005856">
    <property type="term" value="C:cytoskeleton"/>
    <property type="evidence" value="ECO:0007669"/>
    <property type="project" value="UniProtKB-ARBA"/>
</dbReference>
<dbReference type="InterPro" id="IPR051147">
    <property type="entry name" value="CFAP_domain-containing"/>
</dbReference>
<dbReference type="PANTHER" id="PTHR21683:SF2">
    <property type="entry name" value="COILED-COIL DOMAIN-CONTAINING PROTEIN 42 LIKE-2-LIKE"/>
    <property type="match status" value="1"/>
</dbReference>
<dbReference type="OrthoDB" id="10264298at2759"/>
<keyword evidence="5" id="KW-1185">Reference proteome</keyword>
<evidence type="ECO:0000256" key="1">
    <source>
        <dbReference type="ARBA" id="ARBA00023054"/>
    </source>
</evidence>
<evidence type="ECO:0000313" key="5">
    <source>
        <dbReference type="Proteomes" id="UP000494163"/>
    </source>
</evidence>
<proteinExistence type="predicted"/>
<evidence type="ECO:0000256" key="2">
    <source>
        <dbReference type="SAM" id="Coils"/>
    </source>
</evidence>
<evidence type="ECO:0000259" key="3">
    <source>
        <dbReference type="Pfam" id="PF13863"/>
    </source>
</evidence>
<feature type="domain" description="DUF4200" evidence="3">
    <location>
        <begin position="54"/>
        <end position="171"/>
    </location>
</feature>